<dbReference type="Proteomes" id="UP000825434">
    <property type="component" value="Chromosome 1"/>
</dbReference>
<accession>A0ABX8I6U2</accession>
<evidence type="ECO:0000256" key="13">
    <source>
        <dbReference type="SAM" id="MobiDB-lite"/>
    </source>
</evidence>
<gene>
    <name evidence="16" type="ORF">CA3LBN_000704</name>
</gene>
<feature type="transmembrane region" description="Helical" evidence="14">
    <location>
        <begin position="337"/>
        <end position="356"/>
    </location>
</feature>
<keyword evidence="5" id="KW-0813">Transport</keyword>
<feature type="region of interest" description="Disordered" evidence="13">
    <location>
        <begin position="530"/>
        <end position="554"/>
    </location>
</feature>
<dbReference type="InterPro" id="IPR026030">
    <property type="entry name" value="Pur-cyt_permease_Fcy2/21/22"/>
</dbReference>
<dbReference type="SUPFAM" id="SSF53474">
    <property type="entry name" value="alpha/beta-Hydrolases"/>
    <property type="match status" value="1"/>
</dbReference>
<proteinExistence type="inferred from homology"/>
<comment type="similarity">
    <text evidence="3">Belongs to the purine-cytosine permease (2.A.39) family.</text>
</comment>
<evidence type="ECO:0000256" key="4">
    <source>
        <dbReference type="ARBA" id="ARBA00009486"/>
    </source>
</evidence>
<feature type="transmembrane region" description="Helical" evidence="14">
    <location>
        <begin position="179"/>
        <end position="199"/>
    </location>
</feature>
<feature type="domain" description="AB hydrolase-1" evidence="15">
    <location>
        <begin position="1193"/>
        <end position="1465"/>
    </location>
</feature>
<dbReference type="Gene3D" id="1.10.4160.10">
    <property type="entry name" value="Hydantoin permease"/>
    <property type="match status" value="1"/>
</dbReference>
<dbReference type="PANTHER" id="PTHR31806">
    <property type="entry name" value="PURINE-CYTOSINE PERMEASE FCY2-RELATED"/>
    <property type="match status" value="1"/>
</dbReference>
<evidence type="ECO:0000313" key="16">
    <source>
        <dbReference type="EMBL" id="QWU86486.1"/>
    </source>
</evidence>
<protein>
    <recommendedName>
        <fullName evidence="15">AB hydrolase-1 domain-containing protein</fullName>
    </recommendedName>
</protein>
<evidence type="ECO:0000256" key="5">
    <source>
        <dbReference type="ARBA" id="ARBA00022448"/>
    </source>
</evidence>
<keyword evidence="10 14" id="KW-1133">Transmembrane helix</keyword>
<feature type="transmembrane region" description="Helical" evidence="14">
    <location>
        <begin position="149"/>
        <end position="167"/>
    </location>
</feature>
<evidence type="ECO:0000256" key="9">
    <source>
        <dbReference type="ARBA" id="ARBA00022968"/>
    </source>
</evidence>
<evidence type="ECO:0000256" key="11">
    <source>
        <dbReference type="ARBA" id="ARBA00023136"/>
    </source>
</evidence>
<name>A0ABX8I6U2_9ASCO</name>
<dbReference type="Pfam" id="PF12697">
    <property type="entry name" value="Abhydrolase_6"/>
    <property type="match status" value="1"/>
</dbReference>
<evidence type="ECO:0000259" key="15">
    <source>
        <dbReference type="Pfam" id="PF12697"/>
    </source>
</evidence>
<dbReference type="EMBL" id="CP076661">
    <property type="protein sequence ID" value="QWU86486.1"/>
    <property type="molecule type" value="Genomic_DNA"/>
</dbReference>
<dbReference type="InterPro" id="IPR000073">
    <property type="entry name" value="AB_hydrolase_1"/>
</dbReference>
<keyword evidence="11 14" id="KW-0472">Membrane</keyword>
<feature type="transmembrane region" description="Helical" evidence="14">
    <location>
        <begin position="247"/>
        <end position="269"/>
    </location>
</feature>
<evidence type="ECO:0000256" key="2">
    <source>
        <dbReference type="ARBA" id="ARBA00004606"/>
    </source>
</evidence>
<dbReference type="Pfam" id="PF02133">
    <property type="entry name" value="Transp_cyt_pur"/>
    <property type="match status" value="1"/>
</dbReference>
<comment type="similarity">
    <text evidence="4">Belongs to the BMT family.</text>
</comment>
<reference evidence="16 17" key="1">
    <citation type="submission" date="2021-06" db="EMBL/GenBank/DDBJ databases">
        <title>Candida outbreak in Lebanon.</title>
        <authorList>
            <person name="Finianos M."/>
        </authorList>
    </citation>
    <scope>NUCLEOTIDE SEQUENCE [LARGE SCALE GENOMIC DNA]</scope>
    <source>
        <strain evidence="16">CA3LBN</strain>
    </source>
</reference>
<sequence>MSKPAEKPLADDTKEITSLESQPVEEVYEHDERERRLEEGTNFLDRIGLKFKAEIRGVERVPEDKRVDRNWTSPLTMFLSPNMSIAALSTGMLGPTFYNLDFRTCVLVIVFWSIIGSMPVGFYATFGAKFGLRQQILSRYFTGNIMGRIFALFNVISCCGWNAVNILPSVQMLASIGPLPPWAGCLIFVILTCIVALLGYKAIHLYERYSWIPNFIIYLVIIARLTMSKNFTWGTMESGTQQAGNVLSFISAVFGFTAGWSPSSADYFVYMPSDTPSWKIFACMVVGLSTPCIFTLTLGAACAMGTLTDPTWKAAFDDGSVGGLVNMILNVNNLHGFGRFCMVVLGLSSIANNLPGSYSLALAVQAIWSPLARFPRLGWCLIGNFVSLGLAIPAYYVFSETMSNFLSIIGYNVAIYLGISLTEHYIYRKGFKGYDVSNYNDRRSIPHESVLLVVAAFSLVLLLWQLADYDDQSITDAFKKASFSLGPDKLMSGFGSGAYIEQESSPLHQSVLLPARWNFDEATVKRHLQNTASRHWPMVQPEKSSDRSPDRSRSRFVPHEPFNLYHSAEDWPEDQCDKQLNSTVDSLKVNSRETLPGNFTHILQVLLEEHDDYKDPYYQEIAPLFMKSTRIALEKDLVSAFWYRLSGSSVWLKDHNVHLLVSRFLYSHYKARNNPKASFVLVQVFDENWKEIQDVRLVFPTNKLSDPDAPGFESDGQHFHSYRFPRLMPVPFYNDYGTSKVKYLGPEDPRVILIKNPDGYEEPLIVFNAEHHKMAKDINGKEEDKKYRSMFMSRLFQLQKGKGGLETKVRPLTNEMFFVRTEELGIKGVDRPRKSKNWTPVISDIDRQHSGGYDKSILFITQVKNLAAVKCDLVDNPGECEVLYKRDGDIGEMRGGTPLLSVNSLLREKNVPLNQILPRGREVLVGFARAHLTHCGCGTSFYRPNLLVVTKDEVETTVDGERKTKYLFKVSHISGFLSLHVPIDPWHIDKPYAVCQGVNALIPNGVSDWSMEGLDIVNGQWTVKDKMSIAFSVSDFSVDRVEVKGILNALLNVPDKSLFLQPPGIATIDMSAFLPQLNSEGELKDGVPGYSNTNVGCAIRSGTDFCKKFGQSESVIEDEHRHEDTSIYKSVYDDKVKEYDEAFEKAEEEKVPASFPRVYRAIKDGVRKNILKVCYRKYEATTSNESNLPSFNLVFHHGTGMNKGMWHSLIDQIYNEAKSSGVYINTCLAIDAVNHGESAEANKEYLGEGFDWRDGSYDILKVVENETDVFLDSSSKNIIIGHSMGGMMSLYVSYLQPQLFDSCIVINPVCYPGREVTIIRDKLVPKGYLETRFDVPKGESWENVVNKYMRTGSFFQRFDGIVLDNMIHDEVPKDHYGKKVDKIALRTSQEYTLATYMGSQEALPPMGAVLQYIQIPVIRFLSGEDTAPVADRERLAKDVKTMETIHFAGQRHIMNGESPELTVRALLDVFKKRAVAPPTKFPFISIKPKL</sequence>
<evidence type="ECO:0000256" key="8">
    <source>
        <dbReference type="ARBA" id="ARBA00022692"/>
    </source>
</evidence>
<dbReference type="InterPro" id="IPR021988">
    <property type="entry name" value="BMT1"/>
</dbReference>
<keyword evidence="8 14" id="KW-0812">Transmembrane</keyword>
<keyword evidence="17" id="KW-1185">Reference proteome</keyword>
<organism evidence="16 17">
    <name type="scientific">Candidozyma haemuli</name>
    <dbReference type="NCBI Taxonomy" id="45357"/>
    <lineage>
        <taxon>Eukaryota</taxon>
        <taxon>Fungi</taxon>
        <taxon>Dikarya</taxon>
        <taxon>Ascomycota</taxon>
        <taxon>Saccharomycotina</taxon>
        <taxon>Pichiomycetes</taxon>
        <taxon>Metschnikowiaceae</taxon>
        <taxon>Candidozyma</taxon>
    </lineage>
</organism>
<comment type="subcellular location">
    <subcellularLocation>
        <location evidence="1">Membrane</location>
        <topology evidence="1">Multi-pass membrane protein</topology>
    </subcellularLocation>
    <subcellularLocation>
        <location evidence="2">Membrane</location>
        <topology evidence="2">Single-pass type II membrane protein</topology>
    </subcellularLocation>
</comment>
<dbReference type="PANTHER" id="PTHR31806:SF1">
    <property type="entry name" value="PURINE-CYTOSINE PERMEASE FCY2-RELATED"/>
    <property type="match status" value="1"/>
</dbReference>
<keyword evidence="6" id="KW-0328">Glycosyltransferase</keyword>
<evidence type="ECO:0000313" key="17">
    <source>
        <dbReference type="Proteomes" id="UP000825434"/>
    </source>
</evidence>
<keyword evidence="12" id="KW-0961">Cell wall biogenesis/degradation</keyword>
<evidence type="ECO:0000256" key="10">
    <source>
        <dbReference type="ARBA" id="ARBA00022989"/>
    </source>
</evidence>
<dbReference type="InterPro" id="IPR029058">
    <property type="entry name" value="AB_hydrolase_fold"/>
</dbReference>
<keyword evidence="7" id="KW-0808">Transferase</keyword>
<evidence type="ECO:0000256" key="1">
    <source>
        <dbReference type="ARBA" id="ARBA00004141"/>
    </source>
</evidence>
<dbReference type="Gene3D" id="3.40.50.1820">
    <property type="entry name" value="alpha/beta hydrolase"/>
    <property type="match status" value="1"/>
</dbReference>
<evidence type="ECO:0000256" key="14">
    <source>
        <dbReference type="SAM" id="Phobius"/>
    </source>
</evidence>
<feature type="transmembrane region" description="Helical" evidence="14">
    <location>
        <begin position="211"/>
        <end position="227"/>
    </location>
</feature>
<feature type="transmembrane region" description="Helical" evidence="14">
    <location>
        <begin position="404"/>
        <end position="427"/>
    </location>
</feature>
<dbReference type="Pfam" id="PF12141">
    <property type="entry name" value="BMT"/>
    <property type="match status" value="1"/>
</dbReference>
<feature type="compositionally biased region" description="Basic and acidic residues" evidence="13">
    <location>
        <begin position="543"/>
        <end position="553"/>
    </location>
</feature>
<evidence type="ECO:0000256" key="7">
    <source>
        <dbReference type="ARBA" id="ARBA00022679"/>
    </source>
</evidence>
<feature type="transmembrane region" description="Helical" evidence="14">
    <location>
        <begin position="377"/>
        <end position="398"/>
    </location>
</feature>
<feature type="transmembrane region" description="Helical" evidence="14">
    <location>
        <begin position="448"/>
        <end position="467"/>
    </location>
</feature>
<feature type="transmembrane region" description="Helical" evidence="14">
    <location>
        <begin position="75"/>
        <end position="94"/>
    </location>
</feature>
<evidence type="ECO:0000256" key="12">
    <source>
        <dbReference type="ARBA" id="ARBA00023316"/>
    </source>
</evidence>
<feature type="transmembrane region" description="Helical" evidence="14">
    <location>
        <begin position="106"/>
        <end position="128"/>
    </location>
</feature>
<evidence type="ECO:0000256" key="3">
    <source>
        <dbReference type="ARBA" id="ARBA00008974"/>
    </source>
</evidence>
<dbReference type="InterPro" id="IPR001248">
    <property type="entry name" value="Pur-cyt_permease"/>
</dbReference>
<feature type="transmembrane region" description="Helical" evidence="14">
    <location>
        <begin position="281"/>
        <end position="307"/>
    </location>
</feature>
<evidence type="ECO:0000256" key="6">
    <source>
        <dbReference type="ARBA" id="ARBA00022676"/>
    </source>
</evidence>
<keyword evidence="9" id="KW-0735">Signal-anchor</keyword>
<feature type="region of interest" description="Disordered" evidence="13">
    <location>
        <begin position="1"/>
        <end position="33"/>
    </location>
</feature>
<feature type="compositionally biased region" description="Basic and acidic residues" evidence="13">
    <location>
        <begin position="1"/>
        <end position="17"/>
    </location>
</feature>